<accession>A0A7F5RDB7</accession>
<dbReference type="CDD" id="cd05481">
    <property type="entry name" value="retropepsin_like_LTR_1"/>
    <property type="match status" value="1"/>
</dbReference>
<proteinExistence type="predicted"/>
<dbReference type="Pfam" id="PF17919">
    <property type="entry name" value="RT_RNaseH_2"/>
    <property type="match status" value="1"/>
</dbReference>
<dbReference type="InterPro" id="IPR000477">
    <property type="entry name" value="RT_dom"/>
</dbReference>
<dbReference type="GO" id="GO:0003676">
    <property type="term" value="F:nucleic acid binding"/>
    <property type="evidence" value="ECO:0007669"/>
    <property type="project" value="InterPro"/>
</dbReference>
<name>A0A7F5RDB7_AGRPL</name>
<evidence type="ECO:0000256" key="3">
    <source>
        <dbReference type="ARBA" id="ARBA00022722"/>
    </source>
</evidence>
<keyword evidence="1" id="KW-0808">Transferase</keyword>
<dbReference type="Gene3D" id="3.10.10.10">
    <property type="entry name" value="HIV Type 1 Reverse Transcriptase, subunit A, domain 1"/>
    <property type="match status" value="1"/>
</dbReference>
<dbReference type="Gene3D" id="2.40.70.10">
    <property type="entry name" value="Acid Proteases"/>
    <property type="match status" value="1"/>
</dbReference>
<dbReference type="GO" id="GO:0016779">
    <property type="term" value="F:nucleotidyltransferase activity"/>
    <property type="evidence" value="ECO:0007669"/>
    <property type="project" value="UniProtKB-KW"/>
</dbReference>
<evidence type="ECO:0000256" key="4">
    <source>
        <dbReference type="ARBA" id="ARBA00022759"/>
    </source>
</evidence>
<dbReference type="FunFam" id="3.30.70.270:FF:000026">
    <property type="entry name" value="Transposon Ty3-G Gag-Pol polyprotein"/>
    <property type="match status" value="1"/>
</dbReference>
<dbReference type="InterPro" id="IPR043128">
    <property type="entry name" value="Rev_trsase/Diguanyl_cyclase"/>
</dbReference>
<dbReference type="PANTHER" id="PTHR37984">
    <property type="entry name" value="PROTEIN CBG26694"/>
    <property type="match status" value="1"/>
</dbReference>
<keyword evidence="7" id="KW-1185">Reference proteome</keyword>
<dbReference type="Pfam" id="PF00078">
    <property type="entry name" value="RVT_1"/>
    <property type="match status" value="1"/>
</dbReference>
<evidence type="ECO:0000313" key="7">
    <source>
        <dbReference type="Proteomes" id="UP000192223"/>
    </source>
</evidence>
<dbReference type="Proteomes" id="UP000192223">
    <property type="component" value="Unplaced"/>
</dbReference>
<dbReference type="SMART" id="SM00343">
    <property type="entry name" value="ZnF_C2HC"/>
    <property type="match status" value="2"/>
</dbReference>
<dbReference type="InterPro" id="IPR001878">
    <property type="entry name" value="Znf_CCHC"/>
</dbReference>
<evidence type="ECO:0000256" key="2">
    <source>
        <dbReference type="ARBA" id="ARBA00022695"/>
    </source>
</evidence>
<dbReference type="PROSITE" id="PS50878">
    <property type="entry name" value="RT_POL"/>
    <property type="match status" value="1"/>
</dbReference>
<dbReference type="KEGG" id="apln:112905533"/>
<evidence type="ECO:0000259" key="6">
    <source>
        <dbReference type="PROSITE" id="PS50878"/>
    </source>
</evidence>
<dbReference type="InterPro" id="IPR041577">
    <property type="entry name" value="RT_RNaseH_2"/>
</dbReference>
<dbReference type="Gene3D" id="4.10.60.10">
    <property type="entry name" value="Zinc finger, CCHC-type"/>
    <property type="match status" value="1"/>
</dbReference>
<dbReference type="OrthoDB" id="8056305at2759"/>
<dbReference type="PANTHER" id="PTHR37984:SF5">
    <property type="entry name" value="PROTEIN NYNRIN-LIKE"/>
    <property type="match status" value="1"/>
</dbReference>
<dbReference type="GO" id="GO:0071897">
    <property type="term" value="P:DNA biosynthetic process"/>
    <property type="evidence" value="ECO:0007669"/>
    <property type="project" value="UniProtKB-ARBA"/>
</dbReference>
<dbReference type="CDD" id="cd01647">
    <property type="entry name" value="RT_LTR"/>
    <property type="match status" value="1"/>
</dbReference>
<dbReference type="GO" id="GO:0004519">
    <property type="term" value="F:endonuclease activity"/>
    <property type="evidence" value="ECO:0007669"/>
    <property type="project" value="UniProtKB-KW"/>
</dbReference>
<keyword evidence="3" id="KW-0540">Nuclease</keyword>
<dbReference type="AlphaFoldDB" id="A0A7F5RDB7"/>
<dbReference type="Gene3D" id="3.30.70.270">
    <property type="match status" value="2"/>
</dbReference>
<dbReference type="InterPro" id="IPR050951">
    <property type="entry name" value="Retrovirus_Pol_polyprotein"/>
</dbReference>
<dbReference type="RefSeq" id="XP_025833925.1">
    <property type="nucleotide sequence ID" value="XM_025978140.1"/>
</dbReference>
<reference evidence="8" key="1">
    <citation type="submission" date="2025-08" db="UniProtKB">
        <authorList>
            <consortium name="RefSeq"/>
        </authorList>
    </citation>
    <scope>IDENTIFICATION</scope>
    <source>
        <tissue evidence="8">Entire body</tissue>
    </source>
</reference>
<keyword evidence="4" id="KW-0378">Hydrolase</keyword>
<keyword evidence="2" id="KW-0548">Nucleotidyltransferase</keyword>
<dbReference type="InParanoid" id="A0A7F5RDB7"/>
<organism evidence="7 8">
    <name type="scientific">Agrilus planipennis</name>
    <name type="common">Emerald ash borer</name>
    <name type="synonym">Agrilus marcopoli</name>
    <dbReference type="NCBI Taxonomy" id="224129"/>
    <lineage>
        <taxon>Eukaryota</taxon>
        <taxon>Metazoa</taxon>
        <taxon>Ecdysozoa</taxon>
        <taxon>Arthropoda</taxon>
        <taxon>Hexapoda</taxon>
        <taxon>Insecta</taxon>
        <taxon>Pterygota</taxon>
        <taxon>Neoptera</taxon>
        <taxon>Endopterygota</taxon>
        <taxon>Coleoptera</taxon>
        <taxon>Polyphaga</taxon>
        <taxon>Elateriformia</taxon>
        <taxon>Buprestoidea</taxon>
        <taxon>Buprestidae</taxon>
        <taxon>Agrilinae</taxon>
        <taxon>Agrilus</taxon>
    </lineage>
</organism>
<dbReference type="GeneID" id="112905533"/>
<dbReference type="InterPro" id="IPR043502">
    <property type="entry name" value="DNA/RNA_pol_sf"/>
</dbReference>
<keyword evidence="5" id="KW-0511">Multifunctional enzyme</keyword>
<dbReference type="SUPFAM" id="SSF56672">
    <property type="entry name" value="DNA/RNA polymerases"/>
    <property type="match status" value="1"/>
</dbReference>
<evidence type="ECO:0000256" key="1">
    <source>
        <dbReference type="ARBA" id="ARBA00022679"/>
    </source>
</evidence>
<sequence>MATNDAVSGIKPPANLQIDSDKSTSWKKWLQQFEWYATAIQLDKKPAEVQAATFMAVIGPDAIEIYNSFNLSEVETDNLQVIKDRFKEYFAPKTNISFERYIFFKIEQNEDEQFNEFLTRIKTQAGKCEFDNLCDEMLKDKIVFGIRSNQVREKLLTEDKLDLMKAVNICRTSEQASKQLDEFESKSKTERVSAVKNKDARKEENKNFDCRRCGTNHKRRECPAFNKPCTKCNRNGHFANMCRTTKKYDTKRKNRVNVLEESSNSEDDVYISAISTGEKKNWTEKIQVDNVKFTVKLDTGEECNVLPRHLMDKTKASLKSSRTRNLISYTDDKMTVLGEVELVCKLKNEETKIVFKVVQEKVTPILGLDTCEKLGLIARVKTLKESQCTDDIFEGLGCYKGYEYDIDLIENPKFEIKPSRRIPHALRDEVKQELDRMVKLDVIKPETEPTPAVSPMVVVRQKDKMRICIDPSNVNKNILRRHFPLTTIEEISADIKGSKFFALLDCTKGFWQIKLSEKTQKILTFATPWGRYSFKRLPFGVSSAPEIFQEILTNLLSKFKNVRVSIDDIFIHARSSEELGKTVGEVIEVMKNSGFKLNKSKCIFEAKRIKFLGHIVSANGLEADPDKVEAIQAMKTPTNKTELQRLLGMITYLNKFIPNMSDLTNPLRDLLHKNTSFTWDFYHKEAFKKIKQLLQSPPVLRLYDVNKPVTLTVDASSKNLGAALLQEGQPIAYGARALTKSEQNYPQIEKECCLDARNFMNMYMVRN</sequence>
<dbReference type="InterPro" id="IPR021109">
    <property type="entry name" value="Peptidase_aspartic_dom_sf"/>
</dbReference>
<feature type="domain" description="Reverse transcriptase" evidence="6">
    <location>
        <begin position="440"/>
        <end position="616"/>
    </location>
</feature>
<evidence type="ECO:0000313" key="8">
    <source>
        <dbReference type="RefSeq" id="XP_025833925.1"/>
    </source>
</evidence>
<evidence type="ECO:0000256" key="5">
    <source>
        <dbReference type="ARBA" id="ARBA00023268"/>
    </source>
</evidence>
<protein>
    <submittedName>
        <fullName evidence="8">Uncharacterized protein K02A2.6-like</fullName>
    </submittedName>
</protein>
<dbReference type="GO" id="GO:0008270">
    <property type="term" value="F:zinc ion binding"/>
    <property type="evidence" value="ECO:0007669"/>
    <property type="project" value="InterPro"/>
</dbReference>
<gene>
    <name evidence="8" type="primary">LOC112905533</name>
</gene>
<keyword evidence="4" id="KW-0255">Endonuclease</keyword>